<reference evidence="2 3" key="1">
    <citation type="submission" date="2016-03" db="EMBL/GenBank/DDBJ databases">
        <title>How can Kluyveromyces marxianus grow so fast - potential evolutionary course in Saccharomyces Complex revealed by comparative genomics.</title>
        <authorList>
            <person name="Mo W."/>
            <person name="Lu W."/>
            <person name="Yang X."/>
            <person name="Qi J."/>
            <person name="Lv H."/>
        </authorList>
    </citation>
    <scope>NUCLEOTIDE SEQUENCE [LARGE SCALE GENOMIC DNA]</scope>
    <source>
        <strain evidence="2 3">FIM1</strain>
    </source>
</reference>
<feature type="region of interest" description="Disordered" evidence="1">
    <location>
        <begin position="439"/>
        <end position="472"/>
    </location>
</feature>
<dbReference type="Proteomes" id="UP000422736">
    <property type="component" value="Chromosome 5"/>
</dbReference>
<accession>A0ABX6EXZ6</accession>
<evidence type="ECO:0000256" key="1">
    <source>
        <dbReference type="SAM" id="MobiDB-lite"/>
    </source>
</evidence>
<feature type="compositionally biased region" description="Acidic residues" evidence="1">
    <location>
        <begin position="463"/>
        <end position="472"/>
    </location>
</feature>
<name>A0ABX6EXZ6_KLUMA</name>
<protein>
    <submittedName>
        <fullName evidence="2">RNA end formation protein 2</fullName>
    </submittedName>
</protein>
<proteinExistence type="predicted"/>
<keyword evidence="3" id="KW-1185">Reference proteome</keyword>
<organism evidence="2 3">
    <name type="scientific">Kluyveromyces marxianus</name>
    <name type="common">Yeast</name>
    <name type="synonym">Candida kefyr</name>
    <dbReference type="NCBI Taxonomy" id="4911"/>
    <lineage>
        <taxon>Eukaryota</taxon>
        <taxon>Fungi</taxon>
        <taxon>Dikarya</taxon>
        <taxon>Ascomycota</taxon>
        <taxon>Saccharomycotina</taxon>
        <taxon>Saccharomycetes</taxon>
        <taxon>Saccharomycetales</taxon>
        <taxon>Saccharomycetaceae</taxon>
        <taxon>Kluyveromyces</taxon>
    </lineage>
</organism>
<feature type="compositionally biased region" description="Basic and acidic residues" evidence="1">
    <location>
        <begin position="238"/>
        <end position="248"/>
    </location>
</feature>
<gene>
    <name evidence="2" type="primary">REF2</name>
    <name evidence="2" type="ORF">FIM1_3664</name>
</gene>
<dbReference type="EMBL" id="CP015058">
    <property type="protein sequence ID" value="QGN16937.1"/>
    <property type="molecule type" value="Genomic_DNA"/>
</dbReference>
<feature type="compositionally biased region" description="Basic and acidic residues" evidence="1">
    <location>
        <begin position="262"/>
        <end position="275"/>
    </location>
</feature>
<feature type="compositionally biased region" description="Polar residues" evidence="1">
    <location>
        <begin position="451"/>
        <end position="462"/>
    </location>
</feature>
<evidence type="ECO:0000313" key="2">
    <source>
        <dbReference type="EMBL" id="QGN16937.1"/>
    </source>
</evidence>
<feature type="region of interest" description="Disordered" evidence="1">
    <location>
        <begin position="238"/>
        <end position="275"/>
    </location>
</feature>
<evidence type="ECO:0000313" key="3">
    <source>
        <dbReference type="Proteomes" id="UP000422736"/>
    </source>
</evidence>
<sequence>MLATSTMNNLIPQKVNITHALQSSVIEKMKLDIKQFQSMPELKQDQMEVVDNYIDSLDSAFTQFCMDNDHVEKRKDGVTDADVELYEGLKRMYLSYMSQLAEIKKERIQKDQEVSKDKPLEYIQQELPYLQPSDRSAFIKELLEKPSLSLTKADDLLKAVQNLAIIDGTLKDNLKLYHDLLLKVGYEEFQINDILPHVENNSEAIIPPEKNLIQENLIQDFDTNEDKKKISFSKYLKKDGKDGRDSKDINGSLKRSLTPEPTEEHHIEKKVKKDSTNTSGLVSILKNENKKRNRIFTGIRFVDDSKLVTIFGDGLPNDGLIASPKQLKKILKPFKDGEPAEFILEGWNGHGARPLIIEIKGVKNSDISEIKNGPVKLSTQAPSSLMKNFTSFSPDLNKPALEPVHIEEEEDSSKSKKKQRAPIVARAFGKNSLLLRKDRGGLPYKRVPEVNPNTYPIRPNTSENDDTYELFE</sequence>